<comment type="similarity">
    <text evidence="4">Belongs to the peptidase M29 family.</text>
</comment>
<dbReference type="GO" id="GO:0046872">
    <property type="term" value="F:metal ion binding"/>
    <property type="evidence" value="ECO:0007669"/>
    <property type="project" value="UniProtKB-KW"/>
</dbReference>
<dbReference type="Gene3D" id="3.40.1830.10">
    <property type="entry name" value="Thermophilic metalloprotease (M29)"/>
    <property type="match status" value="1"/>
</dbReference>
<dbReference type="PANTHER" id="PTHR34448">
    <property type="entry name" value="AMINOPEPTIDASE"/>
    <property type="match status" value="1"/>
</dbReference>
<proteinExistence type="inferred from homology"/>
<accession>A0A0U4YF22</accession>
<evidence type="ECO:0000256" key="7">
    <source>
        <dbReference type="ARBA" id="ARBA00022723"/>
    </source>
</evidence>
<evidence type="ECO:0000256" key="4">
    <source>
        <dbReference type="ARBA" id="ARBA00008236"/>
    </source>
</evidence>
<reference evidence="12" key="2">
    <citation type="submission" date="2014-09" db="EMBL/GenBank/DDBJ databases">
        <authorList>
            <person name="Illeghems K.G."/>
        </authorList>
    </citation>
    <scope>NUCLEOTIDE SEQUENCE [LARGE SCALE GENOMIC DNA]</scope>
    <source>
        <strain evidence="12">LMG 23848T</strain>
    </source>
</reference>
<protein>
    <submittedName>
        <fullName evidence="10">Aminopeptidase</fullName>
        <ecNumber evidence="10">3.4.11.-</ecNumber>
    </submittedName>
</protein>
<name>A0A0U4YF22_9PROT</name>
<evidence type="ECO:0000256" key="6">
    <source>
        <dbReference type="ARBA" id="ARBA00022670"/>
    </source>
</evidence>
<comment type="cofactor">
    <cofactor evidence="3">
        <name>Zn(2+)</name>
        <dbReference type="ChEBI" id="CHEBI:29105"/>
    </cofactor>
</comment>
<evidence type="ECO:0000256" key="8">
    <source>
        <dbReference type="ARBA" id="ARBA00022801"/>
    </source>
</evidence>
<evidence type="ECO:0000313" key="10">
    <source>
        <dbReference type="EMBL" id="CEF57255.1"/>
    </source>
</evidence>
<reference evidence="11 13" key="3">
    <citation type="journal article" date="2020" name="Int. J. Syst. Evol. Microbiol.">
        <title>Novel acetic acid bacteria from cider fermentations: Acetobacter conturbans sp. nov. and Acetobacter fallax sp. nov.</title>
        <authorList>
            <person name="Sombolestani A.S."/>
            <person name="Cleenwerck I."/>
            <person name="Cnockaert M."/>
            <person name="Borremans W."/>
            <person name="Wieme A.D."/>
            <person name="De Vuyst L."/>
            <person name="Vandamme P."/>
        </authorList>
    </citation>
    <scope>NUCLEOTIDE SEQUENCE [LARGE SCALE GENOMIC DNA]</scope>
    <source>
        <strain evidence="11 13">LMG 23848</strain>
    </source>
</reference>
<dbReference type="PATRIC" id="fig|431306.5.peg.2654"/>
<dbReference type="Proteomes" id="UP000657200">
    <property type="component" value="Unassembled WGS sequence"/>
</dbReference>
<dbReference type="GO" id="GO:0004177">
    <property type="term" value="F:aminopeptidase activity"/>
    <property type="evidence" value="ECO:0007669"/>
    <property type="project" value="UniProtKB-KW"/>
</dbReference>
<dbReference type="GO" id="GO:0006508">
    <property type="term" value="P:proteolysis"/>
    <property type="evidence" value="ECO:0007669"/>
    <property type="project" value="UniProtKB-KW"/>
</dbReference>
<evidence type="ECO:0000256" key="9">
    <source>
        <dbReference type="ARBA" id="ARBA00023049"/>
    </source>
</evidence>
<reference evidence="10" key="1">
    <citation type="submission" date="2014-09" db="EMBL/GenBank/DDBJ databases">
        <authorList>
            <person name="Magalhaes I.L.F."/>
            <person name="Oliveira U."/>
            <person name="Santos F.R."/>
            <person name="Vidigal T.H.D.A."/>
            <person name="Brescovit A.D."/>
            <person name="Santos A.J."/>
        </authorList>
    </citation>
    <scope>NUCLEOTIDE SEQUENCE</scope>
    <source>
        <strain evidence="10">LMG 23848T</strain>
    </source>
</reference>
<dbReference type="Proteomes" id="UP000068250">
    <property type="component" value="Chromosome I"/>
</dbReference>
<evidence type="ECO:0000313" key="12">
    <source>
        <dbReference type="Proteomes" id="UP000068250"/>
    </source>
</evidence>
<dbReference type="EMBL" id="WOTE01000002">
    <property type="protein sequence ID" value="NHO38782.1"/>
    <property type="molecule type" value="Genomic_DNA"/>
</dbReference>
<evidence type="ECO:0000313" key="13">
    <source>
        <dbReference type="Proteomes" id="UP000657200"/>
    </source>
</evidence>
<evidence type="ECO:0000256" key="5">
    <source>
        <dbReference type="ARBA" id="ARBA00022438"/>
    </source>
</evidence>
<dbReference type="InterPro" id="IPR052170">
    <property type="entry name" value="M29_Exopeptidase"/>
</dbReference>
<dbReference type="InterPro" id="IPR000787">
    <property type="entry name" value="Peptidase_M29"/>
</dbReference>
<gene>
    <name evidence="10" type="primary">ampS</name>
    <name evidence="10" type="ORF">AGA_2571</name>
    <name evidence="11" type="ORF">GOB80_03615</name>
</gene>
<dbReference type="GO" id="GO:0008237">
    <property type="term" value="F:metallopeptidase activity"/>
    <property type="evidence" value="ECO:0007669"/>
    <property type="project" value="UniProtKB-KW"/>
</dbReference>
<comment type="cofactor">
    <cofactor evidence="2">
        <name>Mg(2+)</name>
        <dbReference type="ChEBI" id="CHEBI:18420"/>
    </cofactor>
</comment>
<organism evidence="10 12">
    <name type="scientific">Acetobacter ghanensis</name>
    <dbReference type="NCBI Taxonomy" id="431306"/>
    <lineage>
        <taxon>Bacteria</taxon>
        <taxon>Pseudomonadati</taxon>
        <taxon>Pseudomonadota</taxon>
        <taxon>Alphaproteobacteria</taxon>
        <taxon>Acetobacterales</taxon>
        <taxon>Acetobacteraceae</taxon>
        <taxon>Acetobacter</taxon>
    </lineage>
</organism>
<dbReference type="PRINTS" id="PR00919">
    <property type="entry name" value="THERMOPTASE"/>
</dbReference>
<dbReference type="EC" id="3.4.11.-" evidence="10"/>
<evidence type="ECO:0000256" key="2">
    <source>
        <dbReference type="ARBA" id="ARBA00001946"/>
    </source>
</evidence>
<keyword evidence="7" id="KW-0479">Metal-binding</keyword>
<dbReference type="Pfam" id="PF02073">
    <property type="entry name" value="Peptidase_M29"/>
    <property type="match status" value="1"/>
</dbReference>
<sequence length="444" mass="47725">MGIRYLQRIAPHKGTDKNVTEQNTQAAGGYLASAEFAAMLDRLGEVAARTGLNVAPGQQVIMTAPLYAVPLVRRITEHAYKAGASLVTTFYSDEETTLARYQYGEESTFDTAAGWLAAGMAEGFRSGAARMAITGSNPALLAGQNPDHVSRASKAASKVNRPAMEIITNFDVNWCIVAAATPAWAMQVFPDLPEQQAVEKLWQAIFSVSRLNGDDPVGQWEAHNAILHRRAAFLNDVRYDALHFSGPGTDLLVGLADGHDWAGGAEKAGNGIVCNPNIPTEEVFTTPHRLRVEGTVASTKPLSHQGTLIDGIKVRFEGGRIVEMHATRGQDVLERVLDTDEGARRLGEVALVPHSSPISRSGLLFQNTLFDENAASHIALGQSYSKCMRDTQGQDEAALAARGANSSMIHIDWMIGSGEIDVDGLDAQGGRVPLMRKGEWVIAA</sequence>
<evidence type="ECO:0000256" key="3">
    <source>
        <dbReference type="ARBA" id="ARBA00001947"/>
    </source>
</evidence>
<comment type="cofactor">
    <cofactor evidence="1">
        <name>Co(2+)</name>
        <dbReference type="ChEBI" id="CHEBI:48828"/>
    </cofactor>
</comment>
<keyword evidence="5 10" id="KW-0031">Aminopeptidase</keyword>
<dbReference type="EMBL" id="LN609302">
    <property type="protein sequence ID" value="CEF57255.1"/>
    <property type="molecule type" value="Genomic_DNA"/>
</dbReference>
<evidence type="ECO:0000256" key="1">
    <source>
        <dbReference type="ARBA" id="ARBA00001941"/>
    </source>
</evidence>
<dbReference type="AlphaFoldDB" id="A0A0U4YF22"/>
<dbReference type="PANTHER" id="PTHR34448:SF3">
    <property type="entry name" value="AMINOPEPTIDASE AMPS"/>
    <property type="match status" value="1"/>
</dbReference>
<evidence type="ECO:0000313" key="11">
    <source>
        <dbReference type="EMBL" id="NHO38782.1"/>
    </source>
</evidence>
<dbReference type="OrthoDB" id="9803993at2"/>
<dbReference type="InterPro" id="IPR035097">
    <property type="entry name" value="M29_N-terminal"/>
</dbReference>
<keyword evidence="6" id="KW-0645">Protease</keyword>
<keyword evidence="8 10" id="KW-0378">Hydrolase</keyword>
<dbReference type="SUPFAM" id="SSF144052">
    <property type="entry name" value="Thermophilic metalloprotease-like"/>
    <property type="match status" value="1"/>
</dbReference>
<keyword evidence="9" id="KW-0482">Metalloprotease</keyword>
<dbReference type="STRING" id="431306.AGA_2571"/>
<keyword evidence="13" id="KW-1185">Reference proteome</keyword>